<keyword evidence="10" id="KW-1185">Reference proteome</keyword>
<dbReference type="EMBL" id="CP035949">
    <property type="protein sequence ID" value="QBF24026.1"/>
    <property type="molecule type" value="Genomic_DNA"/>
</dbReference>
<proteinExistence type="inferred from homology"/>
<dbReference type="Gene3D" id="1.10.3720.10">
    <property type="entry name" value="MetI-like"/>
    <property type="match status" value="1"/>
</dbReference>
<evidence type="ECO:0000313" key="10">
    <source>
        <dbReference type="Proteomes" id="UP000289726"/>
    </source>
</evidence>
<keyword evidence="6 7" id="KW-0472">Membrane</keyword>
<reference evidence="9 10" key="1">
    <citation type="submission" date="2019-02" db="EMBL/GenBank/DDBJ databases">
        <title>Draft Genome Sequence of Maize Bushy Stunt-like Phytoplasma group 16SrI-B (Aster yellows) in South Africa.</title>
        <authorList>
            <person name="Coetzee B."/>
            <person name="Douglas-Smit N."/>
            <person name="Maree H.J."/>
            <person name="Burger J.T."/>
            <person name="Kruger K."/>
            <person name="Pietersen G."/>
        </authorList>
    </citation>
    <scope>NUCLEOTIDE SEQUENCE [LARGE SCALE GENOMIC DNA]</scope>
    <source>
        <strain evidence="9 10">De Villa</strain>
    </source>
</reference>
<dbReference type="PROSITE" id="PS50928">
    <property type="entry name" value="ABC_TM1"/>
    <property type="match status" value="1"/>
</dbReference>
<dbReference type="Proteomes" id="UP000289726">
    <property type="component" value="Chromosome"/>
</dbReference>
<sequence length="233" mass="26854">MENNIFIRLWNVLAKNQLVWNGFKETLKITLIGCFIAFFLGLILGVLLYLFKIQKHYKRYWILNSLMNFFISTPFLILIVLLLKLILIPYFRMGYGFGTALFFLVLAIAPLFARHCEQVFLTTNPELYQTSFSLGATKFQFVTKFLLTETRSDIIFKLASLFITSLAYSSVLQIVGHQGIAAVAIDNGYNGHYDFDPFFTRFDLIIVSALLTFILTQTVYFLGNRIAFALDKR</sequence>
<dbReference type="AlphaFoldDB" id="A0A4V0Z8Z9"/>
<evidence type="ECO:0000256" key="3">
    <source>
        <dbReference type="ARBA" id="ARBA00022475"/>
    </source>
</evidence>
<organism evidence="9 10">
    <name type="scientific">'Catharanthus roseus' aster yellows phytoplasma</name>
    <dbReference type="NCBI Taxonomy" id="1193712"/>
    <lineage>
        <taxon>Bacteria</taxon>
        <taxon>Bacillati</taxon>
        <taxon>Mycoplasmatota</taxon>
        <taxon>Mollicutes</taxon>
        <taxon>Acholeplasmatales</taxon>
        <taxon>Acholeplasmataceae</taxon>
        <taxon>Candidatus Phytoplasma</taxon>
        <taxon>16SrI (Aster yellows group)</taxon>
    </lineage>
</organism>
<evidence type="ECO:0000256" key="5">
    <source>
        <dbReference type="ARBA" id="ARBA00022989"/>
    </source>
</evidence>
<dbReference type="Pfam" id="PF00528">
    <property type="entry name" value="BPD_transp_1"/>
    <property type="match status" value="1"/>
</dbReference>
<feature type="domain" description="ABC transmembrane type-1" evidence="8">
    <location>
        <begin position="23"/>
        <end position="223"/>
    </location>
</feature>
<dbReference type="InterPro" id="IPR035906">
    <property type="entry name" value="MetI-like_sf"/>
</dbReference>
<evidence type="ECO:0000256" key="1">
    <source>
        <dbReference type="ARBA" id="ARBA00004651"/>
    </source>
</evidence>
<dbReference type="InterPro" id="IPR051322">
    <property type="entry name" value="AA_ABC_Transporter_Permease"/>
</dbReference>
<evidence type="ECO:0000256" key="7">
    <source>
        <dbReference type="RuleBase" id="RU363032"/>
    </source>
</evidence>
<feature type="transmembrane region" description="Helical" evidence="7">
    <location>
        <begin position="63"/>
        <end position="87"/>
    </location>
</feature>
<accession>A0A4V0Z8Z9</accession>
<dbReference type="InterPro" id="IPR000515">
    <property type="entry name" value="MetI-like"/>
</dbReference>
<keyword evidence="5 7" id="KW-1133">Transmembrane helix</keyword>
<keyword evidence="4 7" id="KW-0812">Transmembrane</keyword>
<name>A0A4V0Z8Z9_9MOLU</name>
<comment type="subcellular location">
    <subcellularLocation>
        <location evidence="1 7">Cell membrane</location>
        <topology evidence="1 7">Multi-pass membrane protein</topology>
    </subcellularLocation>
</comment>
<feature type="transmembrane region" description="Helical" evidence="7">
    <location>
        <begin position="154"/>
        <end position="175"/>
    </location>
</feature>
<dbReference type="RefSeq" id="WP_130427886.1">
    <property type="nucleotide sequence ID" value="NZ_CP035949.1"/>
</dbReference>
<dbReference type="CDD" id="cd06261">
    <property type="entry name" value="TM_PBP2"/>
    <property type="match status" value="1"/>
</dbReference>
<evidence type="ECO:0000256" key="2">
    <source>
        <dbReference type="ARBA" id="ARBA00022448"/>
    </source>
</evidence>
<evidence type="ECO:0000256" key="6">
    <source>
        <dbReference type="ARBA" id="ARBA00023136"/>
    </source>
</evidence>
<gene>
    <name evidence="9" type="ORF">EXT02_02445</name>
</gene>
<keyword evidence="2 7" id="KW-0813">Transport</keyword>
<evidence type="ECO:0000259" key="8">
    <source>
        <dbReference type="PROSITE" id="PS50928"/>
    </source>
</evidence>
<dbReference type="GO" id="GO:0005886">
    <property type="term" value="C:plasma membrane"/>
    <property type="evidence" value="ECO:0007669"/>
    <property type="project" value="UniProtKB-SubCell"/>
</dbReference>
<evidence type="ECO:0000313" key="9">
    <source>
        <dbReference type="EMBL" id="QBF24026.1"/>
    </source>
</evidence>
<dbReference type="SUPFAM" id="SSF161098">
    <property type="entry name" value="MetI-like"/>
    <property type="match status" value="1"/>
</dbReference>
<dbReference type="PANTHER" id="PTHR30450">
    <property type="entry name" value="ABC TRANSPORTER PERMEASE"/>
    <property type="match status" value="1"/>
</dbReference>
<comment type="similarity">
    <text evidence="7">Belongs to the binding-protein-dependent transport system permease family.</text>
</comment>
<feature type="transmembrane region" description="Helical" evidence="7">
    <location>
        <begin position="29"/>
        <end position="51"/>
    </location>
</feature>
<dbReference type="GO" id="GO:0048473">
    <property type="term" value="P:D-methionine transmembrane transport"/>
    <property type="evidence" value="ECO:0007669"/>
    <property type="project" value="TreeGrafter"/>
</dbReference>
<dbReference type="PANTHER" id="PTHR30450:SF1">
    <property type="entry name" value="D-METHIONINE TRANSPORT SYSTEM PERMEASE PROTEIN METI-RELATED"/>
    <property type="match status" value="1"/>
</dbReference>
<evidence type="ECO:0000256" key="4">
    <source>
        <dbReference type="ARBA" id="ARBA00022692"/>
    </source>
</evidence>
<feature type="transmembrane region" description="Helical" evidence="7">
    <location>
        <begin position="93"/>
        <end position="113"/>
    </location>
</feature>
<keyword evidence="3" id="KW-1003">Cell membrane</keyword>
<protein>
    <submittedName>
        <fullName evidence="9">ABC transporter permease subunit</fullName>
    </submittedName>
</protein>
<feature type="transmembrane region" description="Helical" evidence="7">
    <location>
        <begin position="204"/>
        <end position="223"/>
    </location>
</feature>